<dbReference type="SMART" id="SM00062">
    <property type="entry name" value="PBPb"/>
    <property type="match status" value="1"/>
</dbReference>
<dbReference type="PANTHER" id="PTHR30024">
    <property type="entry name" value="ALIPHATIC SULFONATES-BINDING PROTEIN-RELATED"/>
    <property type="match status" value="1"/>
</dbReference>
<dbReference type="GO" id="GO:0042597">
    <property type="term" value="C:periplasmic space"/>
    <property type="evidence" value="ECO:0007669"/>
    <property type="project" value="UniProtKB-SubCell"/>
</dbReference>
<keyword evidence="3" id="KW-0813">Transport</keyword>
<reference evidence="9 10" key="1">
    <citation type="submission" date="2019-04" db="EMBL/GenBank/DDBJ databases">
        <title>Draft genome sequences of Streptomyces avermitilis ATCC 31267.</title>
        <authorList>
            <person name="Komaki H."/>
            <person name="Tamura T."/>
            <person name="Hosoyama A."/>
        </authorList>
    </citation>
    <scope>NUCLEOTIDE SEQUENCE [LARGE SCALE GENOMIC DNA]</scope>
    <source>
        <strain evidence="9 10">ATCC 31267</strain>
    </source>
</reference>
<proteinExistence type="inferred from homology"/>
<protein>
    <recommendedName>
        <fullName evidence="6">Putative aliphatic sulfonates-binding protein</fullName>
    </recommendedName>
</protein>
<evidence type="ECO:0000256" key="4">
    <source>
        <dbReference type="ARBA" id="ARBA00022729"/>
    </source>
</evidence>
<dbReference type="NCBIfam" id="TIGR01728">
    <property type="entry name" value="SsuA_fam"/>
    <property type="match status" value="1"/>
</dbReference>
<comment type="function">
    <text evidence="5">Part of a binding-protein-dependent transport system for aliphatic sulfonates. Putative binding protein.</text>
</comment>
<feature type="signal peptide" evidence="7">
    <location>
        <begin position="1"/>
        <end position="25"/>
    </location>
</feature>
<dbReference type="RefSeq" id="WP_037648599.1">
    <property type="nucleotide sequence ID" value="NZ_BAABTN010000024.1"/>
</dbReference>
<dbReference type="Gene3D" id="3.40.190.10">
    <property type="entry name" value="Periplasmic binding protein-like II"/>
    <property type="match status" value="2"/>
</dbReference>
<evidence type="ECO:0000256" key="5">
    <source>
        <dbReference type="ARBA" id="ARBA00055538"/>
    </source>
</evidence>
<dbReference type="SUPFAM" id="SSF53850">
    <property type="entry name" value="Periplasmic binding protein-like II"/>
    <property type="match status" value="1"/>
</dbReference>
<dbReference type="GO" id="GO:0016020">
    <property type="term" value="C:membrane"/>
    <property type="evidence" value="ECO:0007669"/>
    <property type="project" value="InterPro"/>
</dbReference>
<organism evidence="9 10">
    <name type="scientific">Streptomyces avermitilis</name>
    <dbReference type="NCBI Taxonomy" id="33903"/>
    <lineage>
        <taxon>Bacteria</taxon>
        <taxon>Bacillati</taxon>
        <taxon>Actinomycetota</taxon>
        <taxon>Actinomycetes</taxon>
        <taxon>Kitasatosporales</taxon>
        <taxon>Streptomycetaceae</taxon>
        <taxon>Streptomyces</taxon>
    </lineage>
</organism>
<feature type="domain" description="Solute-binding protein family 3/N-terminal" evidence="8">
    <location>
        <begin position="53"/>
        <end position="286"/>
    </location>
</feature>
<dbReference type="PROSITE" id="PS51257">
    <property type="entry name" value="PROKAR_LIPOPROTEIN"/>
    <property type="match status" value="1"/>
</dbReference>
<dbReference type="GO" id="GO:0042626">
    <property type="term" value="F:ATPase-coupled transmembrane transporter activity"/>
    <property type="evidence" value="ECO:0007669"/>
    <property type="project" value="InterPro"/>
</dbReference>
<comment type="similarity">
    <text evidence="2">Belongs to the bacterial solute-binding protein SsuA/TauA family.</text>
</comment>
<comment type="caution">
    <text evidence="9">The sequence shown here is derived from an EMBL/GenBank/DDBJ whole genome shotgun (WGS) entry which is preliminary data.</text>
</comment>
<evidence type="ECO:0000256" key="6">
    <source>
        <dbReference type="ARBA" id="ARBA00070228"/>
    </source>
</evidence>
<dbReference type="InterPro" id="IPR015168">
    <property type="entry name" value="SsuA/THI5"/>
</dbReference>
<dbReference type="EMBL" id="BJHY01000001">
    <property type="protein sequence ID" value="GDY71061.1"/>
    <property type="molecule type" value="Genomic_DNA"/>
</dbReference>
<keyword evidence="4 7" id="KW-0732">Signal</keyword>
<evidence type="ECO:0000256" key="3">
    <source>
        <dbReference type="ARBA" id="ARBA00022448"/>
    </source>
</evidence>
<dbReference type="InterPro" id="IPR001638">
    <property type="entry name" value="Solute-binding_3/MltF_N"/>
</dbReference>
<gene>
    <name evidence="9" type="primary">ssuA_1</name>
    <name evidence="9" type="ORF">SAV31267_005460</name>
</gene>
<dbReference type="InterPro" id="IPR010067">
    <property type="entry name" value="ABC_SsuA_sub-bd"/>
</dbReference>
<dbReference type="Pfam" id="PF09084">
    <property type="entry name" value="NMT1"/>
    <property type="match status" value="1"/>
</dbReference>
<feature type="chain" id="PRO_5020470198" description="Putative aliphatic sulfonates-binding protein" evidence="7">
    <location>
        <begin position="26"/>
        <end position="351"/>
    </location>
</feature>
<evidence type="ECO:0000313" key="10">
    <source>
        <dbReference type="Proteomes" id="UP000299211"/>
    </source>
</evidence>
<evidence type="ECO:0000256" key="7">
    <source>
        <dbReference type="SAM" id="SignalP"/>
    </source>
</evidence>
<evidence type="ECO:0000256" key="1">
    <source>
        <dbReference type="ARBA" id="ARBA00004418"/>
    </source>
</evidence>
<evidence type="ECO:0000259" key="8">
    <source>
        <dbReference type="SMART" id="SM00062"/>
    </source>
</evidence>
<accession>A0A4D4MG93</accession>
<comment type="subcellular location">
    <subcellularLocation>
        <location evidence="1">Periplasm</location>
    </subcellularLocation>
</comment>
<dbReference type="Proteomes" id="UP000299211">
    <property type="component" value="Unassembled WGS sequence"/>
</dbReference>
<evidence type="ECO:0000256" key="2">
    <source>
        <dbReference type="ARBA" id="ARBA00010742"/>
    </source>
</evidence>
<dbReference type="AlphaFoldDB" id="A0A4D4MG93"/>
<dbReference type="PANTHER" id="PTHR30024:SF48">
    <property type="entry name" value="ABC TRANSPORTER SUBSTRATE-BINDING PROTEIN"/>
    <property type="match status" value="1"/>
</dbReference>
<sequence length="351" mass="36832">MSRRSSRIVAAVGLFALGSTLVACASTSETAAAPLSSPSGSGADSHPEWKKYTFTIGDNGGDGSQELAKITGVFDNAPYKVKFARFTYGPPLVQAAASGDIDLGSVGDVPPITGAAKEYGFKVVAVNRSLTPTQAMENIIVPKGSKLKSLKDLKGKKLAVPQGSSAHGLALNALKSVGLTPKDVKLVFLDPAAGATAFNTGKVDAWSIWNPQSAIAIKNGARILAKGLPPLDQTSSYYVASEKSLNDKTKRAALTDVLKRLAHEFAWAIKHEDKYAEAISKEEGIPLDDAKASLKAFETRVTPVEKSDIAAEQKLADAFLEAGQITKKVDVSSITDNLLPAGYDSSKLSVG</sequence>
<dbReference type="FunFam" id="3.40.190.10:FF:000050">
    <property type="entry name" value="Sulfonate ABC transporter substrate-binding protein"/>
    <property type="match status" value="1"/>
</dbReference>
<name>A0A4D4MG93_STRAX</name>
<evidence type="ECO:0000313" key="9">
    <source>
        <dbReference type="EMBL" id="GDY71061.1"/>
    </source>
</evidence>